<comment type="similarity">
    <text evidence="2">Belongs to the amino acid-polyamine-organocation (APC) superfamily. Spore germination protein (SGP) (TC 2.A.3.9) family.</text>
</comment>
<keyword evidence="6 8" id="KW-1133">Transmembrane helix</keyword>
<keyword evidence="10" id="KW-1185">Reference proteome</keyword>
<feature type="transmembrane region" description="Helical" evidence="8">
    <location>
        <begin position="307"/>
        <end position="328"/>
    </location>
</feature>
<dbReference type="Proteomes" id="UP000199158">
    <property type="component" value="Unassembled WGS sequence"/>
</dbReference>
<evidence type="ECO:0000256" key="3">
    <source>
        <dbReference type="ARBA" id="ARBA00022448"/>
    </source>
</evidence>
<dbReference type="GO" id="GO:0016020">
    <property type="term" value="C:membrane"/>
    <property type="evidence" value="ECO:0007669"/>
    <property type="project" value="UniProtKB-SubCell"/>
</dbReference>
<feature type="transmembrane region" description="Helical" evidence="8">
    <location>
        <begin position="137"/>
        <end position="159"/>
    </location>
</feature>
<accession>A0A1H8DFG4</accession>
<dbReference type="NCBIfam" id="TIGR00912">
    <property type="entry name" value="2A0309"/>
    <property type="match status" value="1"/>
</dbReference>
<feature type="transmembrane region" description="Helical" evidence="8">
    <location>
        <begin position="179"/>
        <end position="201"/>
    </location>
</feature>
<evidence type="ECO:0000256" key="5">
    <source>
        <dbReference type="ARBA" id="ARBA00022692"/>
    </source>
</evidence>
<evidence type="ECO:0000256" key="2">
    <source>
        <dbReference type="ARBA" id="ARBA00007998"/>
    </source>
</evidence>
<feature type="transmembrane region" description="Helical" evidence="8">
    <location>
        <begin position="266"/>
        <end position="286"/>
    </location>
</feature>
<dbReference type="OrthoDB" id="1675410at2"/>
<evidence type="ECO:0000256" key="7">
    <source>
        <dbReference type="ARBA" id="ARBA00023136"/>
    </source>
</evidence>
<dbReference type="EMBL" id="FOCG01000003">
    <property type="protein sequence ID" value="SEN06022.1"/>
    <property type="molecule type" value="Genomic_DNA"/>
</dbReference>
<dbReference type="STRING" id="474960.SAMN05216180_2584"/>
<dbReference type="InterPro" id="IPR004761">
    <property type="entry name" value="Spore_GerAB"/>
</dbReference>
<evidence type="ECO:0000256" key="6">
    <source>
        <dbReference type="ARBA" id="ARBA00022989"/>
    </source>
</evidence>
<feature type="transmembrane region" description="Helical" evidence="8">
    <location>
        <begin position="334"/>
        <end position="353"/>
    </location>
</feature>
<organism evidence="9 10">
    <name type="scientific">Hydrogenoanaerobacterium saccharovorans</name>
    <dbReference type="NCBI Taxonomy" id="474960"/>
    <lineage>
        <taxon>Bacteria</taxon>
        <taxon>Bacillati</taxon>
        <taxon>Bacillota</taxon>
        <taxon>Clostridia</taxon>
        <taxon>Eubacteriales</taxon>
        <taxon>Oscillospiraceae</taxon>
        <taxon>Hydrogenoanaerobacterium</taxon>
    </lineage>
</organism>
<comment type="subcellular location">
    <subcellularLocation>
        <location evidence="1">Membrane</location>
        <topology evidence="1">Multi-pass membrane protein</topology>
    </subcellularLocation>
</comment>
<name>A0A1H8DFG4_9FIRM</name>
<feature type="transmembrane region" description="Helical" evidence="8">
    <location>
        <begin position="37"/>
        <end position="54"/>
    </location>
</feature>
<feature type="transmembrane region" description="Helical" evidence="8">
    <location>
        <begin position="12"/>
        <end position="31"/>
    </location>
</feature>
<evidence type="ECO:0000256" key="8">
    <source>
        <dbReference type="SAM" id="Phobius"/>
    </source>
</evidence>
<feature type="transmembrane region" description="Helical" evidence="8">
    <location>
        <begin position="113"/>
        <end position="130"/>
    </location>
</feature>
<evidence type="ECO:0000313" key="9">
    <source>
        <dbReference type="EMBL" id="SEN06022.1"/>
    </source>
</evidence>
<feature type="transmembrane region" description="Helical" evidence="8">
    <location>
        <begin position="74"/>
        <end position="93"/>
    </location>
</feature>
<evidence type="ECO:0000256" key="1">
    <source>
        <dbReference type="ARBA" id="ARBA00004141"/>
    </source>
</evidence>
<protein>
    <submittedName>
        <fullName evidence="9">Spore germination protein KB</fullName>
    </submittedName>
</protein>
<keyword evidence="5 8" id="KW-0812">Transmembrane</keyword>
<dbReference type="GO" id="GO:0009847">
    <property type="term" value="P:spore germination"/>
    <property type="evidence" value="ECO:0007669"/>
    <property type="project" value="InterPro"/>
</dbReference>
<dbReference type="PANTHER" id="PTHR34975">
    <property type="entry name" value="SPORE GERMINATION PROTEIN A2"/>
    <property type="match status" value="1"/>
</dbReference>
<dbReference type="AlphaFoldDB" id="A0A1H8DFG4"/>
<evidence type="ECO:0000256" key="4">
    <source>
        <dbReference type="ARBA" id="ARBA00022544"/>
    </source>
</evidence>
<reference evidence="9 10" key="1">
    <citation type="submission" date="2016-10" db="EMBL/GenBank/DDBJ databases">
        <authorList>
            <person name="de Groot N.N."/>
        </authorList>
    </citation>
    <scope>NUCLEOTIDE SEQUENCE [LARGE SCALE GENOMIC DNA]</scope>
    <source>
        <strain evidence="9 10">CGMCC 1.5070</strain>
    </source>
</reference>
<dbReference type="RefSeq" id="WP_092755838.1">
    <property type="nucleotide sequence ID" value="NZ_FOCG01000003.1"/>
</dbReference>
<keyword evidence="4" id="KW-0309">Germination</keyword>
<evidence type="ECO:0000313" key="10">
    <source>
        <dbReference type="Proteomes" id="UP000199158"/>
    </source>
</evidence>
<dbReference type="PANTHER" id="PTHR34975:SF2">
    <property type="entry name" value="SPORE GERMINATION PROTEIN A2"/>
    <property type="match status" value="1"/>
</dbReference>
<dbReference type="Pfam" id="PF03845">
    <property type="entry name" value="Spore_permease"/>
    <property type="match status" value="1"/>
</dbReference>
<gene>
    <name evidence="9" type="ORF">SAMN05216180_2584</name>
</gene>
<proteinExistence type="inferred from homology"/>
<keyword evidence="7 8" id="KW-0472">Membrane</keyword>
<feature type="transmembrane region" description="Helical" evidence="8">
    <location>
        <begin position="213"/>
        <end position="230"/>
    </location>
</feature>
<sequence>MGKEIVSSKQMINIIILFILGTAFVAGGTAIAKQDSWISIILAFLLLIPIYLVYGKLNKLYPNKNVFEMFYECFGKIGGATFTIIFTLFSLHLGALVIRNFTEFIQVVSLSETPQYAAAIFIGVLCIWTVKSGIEILARGAMITGPIVIIVTILTVVLNINNMDLSYIQPIFGAGFGNILSNCTNYISFPFGEAVLFLSVMPCLKSKANPHKVYLMGTAIGCVILVMGRLRNTLVLGLPTLESLYFPSYTSVGIINIKEFITRIEVLMIGNFILSGLAKVCVCIYVTCKGFAHLFNVANYKDFAAPVALMMIAISAVTSSSTMEMMAYLKPYKYYAPVIEIFVPFLLLVVTLIKKPKKNSTLVAKE</sequence>
<keyword evidence="3" id="KW-0813">Transport</keyword>